<dbReference type="SUPFAM" id="SSF53098">
    <property type="entry name" value="Ribonuclease H-like"/>
    <property type="match status" value="1"/>
</dbReference>
<dbReference type="InterPro" id="IPR022898">
    <property type="entry name" value="RNase_HII"/>
</dbReference>
<evidence type="ECO:0000256" key="11">
    <source>
        <dbReference type="ARBA" id="ARBA00022759"/>
    </source>
</evidence>
<dbReference type="EC" id="3.1.26.4" evidence="6 14"/>
<dbReference type="eggNOG" id="COG0164">
    <property type="taxonomic scope" value="Bacteria"/>
</dbReference>
<evidence type="ECO:0000256" key="12">
    <source>
        <dbReference type="ARBA" id="ARBA00022801"/>
    </source>
</evidence>
<organism evidence="18 19">
    <name type="scientific">Pontibacillus litoralis JSM 072002</name>
    <dbReference type="NCBI Taxonomy" id="1385512"/>
    <lineage>
        <taxon>Bacteria</taxon>
        <taxon>Bacillati</taxon>
        <taxon>Bacillota</taxon>
        <taxon>Bacilli</taxon>
        <taxon>Bacillales</taxon>
        <taxon>Bacillaceae</taxon>
        <taxon>Pontibacillus</taxon>
    </lineage>
</organism>
<keyword evidence="11 14" id="KW-0255">Endonuclease</keyword>
<evidence type="ECO:0000313" key="18">
    <source>
        <dbReference type="EMBL" id="KGX88465.1"/>
    </source>
</evidence>
<reference evidence="18 19" key="1">
    <citation type="submission" date="2013-08" db="EMBL/GenBank/DDBJ databases">
        <authorList>
            <person name="Huang J."/>
            <person name="Wang G."/>
        </authorList>
    </citation>
    <scope>NUCLEOTIDE SEQUENCE [LARGE SCALE GENOMIC DNA]</scope>
    <source>
        <strain evidence="18 19">JSM 072002</strain>
    </source>
</reference>
<evidence type="ECO:0000256" key="9">
    <source>
        <dbReference type="ARBA" id="ARBA00022722"/>
    </source>
</evidence>
<gene>
    <name evidence="14" type="primary">rnhB</name>
    <name evidence="18" type="ORF">N784_07300</name>
</gene>
<feature type="binding site" evidence="14 15">
    <location>
        <position position="79"/>
    </location>
    <ligand>
        <name>a divalent metal cation</name>
        <dbReference type="ChEBI" id="CHEBI:60240"/>
    </ligand>
</feature>
<name>A0A0A5GBG9_9BACI</name>
<dbReference type="InterPro" id="IPR012337">
    <property type="entry name" value="RNaseH-like_sf"/>
</dbReference>
<dbReference type="RefSeq" id="WP_036832018.1">
    <property type="nucleotide sequence ID" value="NZ_AVPG01000002.1"/>
</dbReference>
<dbReference type="NCBIfam" id="NF000594">
    <property type="entry name" value="PRK00015.1-1"/>
    <property type="match status" value="1"/>
</dbReference>
<evidence type="ECO:0000256" key="3">
    <source>
        <dbReference type="ARBA" id="ARBA00004065"/>
    </source>
</evidence>
<evidence type="ECO:0000256" key="10">
    <source>
        <dbReference type="ARBA" id="ARBA00022723"/>
    </source>
</evidence>
<keyword evidence="8 14" id="KW-0963">Cytoplasm</keyword>
<dbReference type="PANTHER" id="PTHR10954">
    <property type="entry name" value="RIBONUCLEASE H2 SUBUNIT A"/>
    <property type="match status" value="1"/>
</dbReference>
<evidence type="ECO:0000256" key="16">
    <source>
        <dbReference type="RuleBase" id="RU003515"/>
    </source>
</evidence>
<evidence type="ECO:0000256" key="2">
    <source>
        <dbReference type="ARBA" id="ARBA00001946"/>
    </source>
</evidence>
<dbReference type="InterPro" id="IPR024567">
    <property type="entry name" value="RNase_HII/HIII_dom"/>
</dbReference>
<dbReference type="GO" id="GO:0005737">
    <property type="term" value="C:cytoplasm"/>
    <property type="evidence" value="ECO:0007669"/>
    <property type="project" value="UniProtKB-SubCell"/>
</dbReference>
<comment type="cofactor">
    <cofactor evidence="14 15">
        <name>Mn(2+)</name>
        <dbReference type="ChEBI" id="CHEBI:29035"/>
    </cofactor>
    <cofactor evidence="14 15">
        <name>Mg(2+)</name>
        <dbReference type="ChEBI" id="CHEBI:18420"/>
    </cofactor>
    <text evidence="14 15">Manganese or magnesium. Binds 1 divalent metal ion per monomer in the absence of substrate. May bind a second metal ion after substrate binding.</text>
</comment>
<dbReference type="HAMAP" id="MF_00052_B">
    <property type="entry name" value="RNase_HII_B"/>
    <property type="match status" value="1"/>
</dbReference>
<dbReference type="EMBL" id="AVPG01000002">
    <property type="protein sequence ID" value="KGX88465.1"/>
    <property type="molecule type" value="Genomic_DNA"/>
</dbReference>
<comment type="cofactor">
    <cofactor evidence="2">
        <name>Mg(2+)</name>
        <dbReference type="ChEBI" id="CHEBI:18420"/>
    </cofactor>
</comment>
<evidence type="ECO:0000256" key="13">
    <source>
        <dbReference type="ARBA" id="ARBA00023211"/>
    </source>
</evidence>
<evidence type="ECO:0000259" key="17">
    <source>
        <dbReference type="PROSITE" id="PS51975"/>
    </source>
</evidence>
<dbReference type="PROSITE" id="PS51975">
    <property type="entry name" value="RNASE_H_2"/>
    <property type="match status" value="1"/>
</dbReference>
<dbReference type="InterPro" id="IPR036397">
    <property type="entry name" value="RNaseH_sf"/>
</dbReference>
<evidence type="ECO:0000256" key="4">
    <source>
        <dbReference type="ARBA" id="ARBA00004496"/>
    </source>
</evidence>
<evidence type="ECO:0000256" key="6">
    <source>
        <dbReference type="ARBA" id="ARBA00012180"/>
    </source>
</evidence>
<comment type="catalytic activity">
    <reaction evidence="1 14 15 16">
        <text>Endonucleolytic cleavage to 5'-phosphomonoester.</text>
        <dbReference type="EC" id="3.1.26.4"/>
    </reaction>
</comment>
<dbReference type="CDD" id="cd07182">
    <property type="entry name" value="RNase_HII_bacteria_HII_like"/>
    <property type="match status" value="1"/>
</dbReference>
<keyword evidence="19" id="KW-1185">Reference proteome</keyword>
<dbReference type="GO" id="GO:0030145">
    <property type="term" value="F:manganese ion binding"/>
    <property type="evidence" value="ECO:0007669"/>
    <property type="project" value="UniProtKB-UniRule"/>
</dbReference>
<keyword evidence="13 14" id="KW-0464">Manganese</keyword>
<comment type="subcellular location">
    <subcellularLocation>
        <location evidence="4 14">Cytoplasm</location>
    </subcellularLocation>
</comment>
<dbReference type="GO" id="GO:0003723">
    <property type="term" value="F:RNA binding"/>
    <property type="evidence" value="ECO:0007669"/>
    <property type="project" value="UniProtKB-UniRule"/>
</dbReference>
<dbReference type="GO" id="GO:0004523">
    <property type="term" value="F:RNA-DNA hybrid ribonuclease activity"/>
    <property type="evidence" value="ECO:0007669"/>
    <property type="project" value="UniProtKB-UniRule"/>
</dbReference>
<proteinExistence type="inferred from homology"/>
<sequence length="256" mass="29280">MKHSYTINEIKRLLQDGAFSQEEVAQWKNDSRKGVQKLVQQYEKEQQYNIQCQKQFQEMLYFERLYQRQGKKYIAGIDEAGRGPLAGPVVAAAVMLPDNFYLAGLTDSKQLTEKKRLSFFEYIKENALCYGISVVSNETIDKVNIYEATKLAMQEAVTQLTIEPDHLLVDAVQLPNMKMSIEAIIKGDQRSVSIAAASVLAKVTRDHYMKQLAVSYPAYEFERNMGYGTKSHLEALRRVGVTPYHRRSFSPVRHAL</sequence>
<dbReference type="FunFam" id="3.30.420.10:FF:000006">
    <property type="entry name" value="Ribonuclease HII"/>
    <property type="match status" value="1"/>
</dbReference>
<evidence type="ECO:0000256" key="8">
    <source>
        <dbReference type="ARBA" id="ARBA00022490"/>
    </source>
</evidence>
<evidence type="ECO:0000256" key="7">
    <source>
        <dbReference type="ARBA" id="ARBA00019179"/>
    </source>
</evidence>
<comment type="caution">
    <text evidence="18">The sequence shown here is derived from an EMBL/GenBank/DDBJ whole genome shotgun (WGS) entry which is preliminary data.</text>
</comment>
<feature type="binding site" evidence="14 15">
    <location>
        <position position="78"/>
    </location>
    <ligand>
        <name>a divalent metal cation</name>
        <dbReference type="ChEBI" id="CHEBI:60240"/>
    </ligand>
</feature>
<dbReference type="PANTHER" id="PTHR10954:SF18">
    <property type="entry name" value="RIBONUCLEASE HII"/>
    <property type="match status" value="1"/>
</dbReference>
<evidence type="ECO:0000256" key="15">
    <source>
        <dbReference type="PROSITE-ProRule" id="PRU01319"/>
    </source>
</evidence>
<dbReference type="Gene3D" id="3.30.420.10">
    <property type="entry name" value="Ribonuclease H-like superfamily/Ribonuclease H"/>
    <property type="match status" value="1"/>
</dbReference>
<evidence type="ECO:0000256" key="14">
    <source>
        <dbReference type="HAMAP-Rule" id="MF_00052"/>
    </source>
</evidence>
<dbReference type="OrthoDB" id="9803420at2"/>
<dbReference type="GO" id="GO:0043137">
    <property type="term" value="P:DNA replication, removal of RNA primer"/>
    <property type="evidence" value="ECO:0007669"/>
    <property type="project" value="TreeGrafter"/>
</dbReference>
<comment type="similarity">
    <text evidence="5 14 16">Belongs to the RNase HII family.</text>
</comment>
<keyword evidence="9 14" id="KW-0540">Nuclease</keyword>
<feature type="domain" description="RNase H type-2" evidence="17">
    <location>
        <begin position="72"/>
        <end position="256"/>
    </location>
</feature>
<comment type="function">
    <text evidence="3 14 16">Endonuclease that specifically degrades the RNA of RNA-DNA hybrids.</text>
</comment>
<dbReference type="AlphaFoldDB" id="A0A0A5GBG9"/>
<dbReference type="STRING" id="1385512.N784_07300"/>
<dbReference type="InterPro" id="IPR001352">
    <property type="entry name" value="RNase_HII/HIII"/>
</dbReference>
<dbReference type="NCBIfam" id="NF000595">
    <property type="entry name" value="PRK00015.1-3"/>
    <property type="match status" value="1"/>
</dbReference>
<keyword evidence="10 14" id="KW-0479">Metal-binding</keyword>
<evidence type="ECO:0000256" key="5">
    <source>
        <dbReference type="ARBA" id="ARBA00007383"/>
    </source>
</evidence>
<protein>
    <recommendedName>
        <fullName evidence="7 14">Ribonuclease HII</fullName>
        <shortName evidence="14">RNase HII</shortName>
        <ecNumber evidence="6 14">3.1.26.4</ecNumber>
    </recommendedName>
</protein>
<evidence type="ECO:0000313" key="19">
    <source>
        <dbReference type="Proteomes" id="UP000030401"/>
    </source>
</evidence>
<dbReference type="Proteomes" id="UP000030401">
    <property type="component" value="Unassembled WGS sequence"/>
</dbReference>
<feature type="binding site" evidence="14 15">
    <location>
        <position position="170"/>
    </location>
    <ligand>
        <name>a divalent metal cation</name>
        <dbReference type="ChEBI" id="CHEBI:60240"/>
    </ligand>
</feature>
<dbReference type="GO" id="GO:0032299">
    <property type="term" value="C:ribonuclease H2 complex"/>
    <property type="evidence" value="ECO:0007669"/>
    <property type="project" value="TreeGrafter"/>
</dbReference>
<keyword evidence="12 14" id="KW-0378">Hydrolase</keyword>
<dbReference type="GO" id="GO:0006298">
    <property type="term" value="P:mismatch repair"/>
    <property type="evidence" value="ECO:0007669"/>
    <property type="project" value="TreeGrafter"/>
</dbReference>
<accession>A0A0A5GBG9</accession>
<dbReference type="Pfam" id="PF01351">
    <property type="entry name" value="RNase_HII"/>
    <property type="match status" value="1"/>
</dbReference>
<evidence type="ECO:0000256" key="1">
    <source>
        <dbReference type="ARBA" id="ARBA00000077"/>
    </source>
</evidence>